<dbReference type="AlphaFoldDB" id="A0A6J2SZI4"/>
<gene>
    <name evidence="9" type="primary">LOC111599265</name>
</gene>
<dbReference type="InterPro" id="IPR002557">
    <property type="entry name" value="Chitin-bd_dom"/>
</dbReference>
<feature type="non-terminal residue" evidence="9">
    <location>
        <position position="1"/>
    </location>
</feature>
<dbReference type="SUPFAM" id="SSF57625">
    <property type="entry name" value="Invertebrate chitin-binding proteins"/>
    <property type="match status" value="6"/>
</dbReference>
<keyword evidence="3" id="KW-0677">Repeat</keyword>
<dbReference type="Pfam" id="PF01607">
    <property type="entry name" value="CBM_14"/>
    <property type="match status" value="6"/>
</dbReference>
<keyword evidence="6" id="KW-0812">Transmembrane</keyword>
<dbReference type="GO" id="GO:0005576">
    <property type="term" value="C:extracellular region"/>
    <property type="evidence" value="ECO:0007669"/>
    <property type="project" value="InterPro"/>
</dbReference>
<feature type="domain" description="Chitin-binding type-2" evidence="7">
    <location>
        <begin position="213"/>
        <end position="267"/>
    </location>
</feature>
<dbReference type="OMA" id="CTGKFVQ"/>
<sequence>QSRNDQCTANEIQLDPHDCAAYFLCVKGEFVSQKCVRGFYFDAAIQACVGDTKESSNKRTAKMAHNRNLKFVYLLSIAVTLVFGAAADDDCCQPGDTKPVEGDCTQYYGCCTGKFVLKSCPSGQYWNSNNQQCEPDNGQCVPVEPGAPGAPCAPGEPGAPGACTEGDTKVDASDCTKYQVCKNGEYVSASCNSGYYWNSANSQCEQDNGQCVSVTCKDGELSADSSDCAGYFICLDNKLVKRKCASQTYFDASLETCVIDTEGVCIPKVCDSECCDKPNNWIGPVDKNCSAFIHCLYGQLIQQTCPNNLQFNNITKQCDFPDVVQCDDGSPPPSGPTAGPSGTYCESKGRCVGQRDGAMFADAKSASSGGYIVCQCECEINFNCVAGLVFNEKIRTCDWP</sequence>
<keyword evidence="5" id="KW-0325">Glycoprotein</keyword>
<evidence type="ECO:0000256" key="4">
    <source>
        <dbReference type="ARBA" id="ARBA00023157"/>
    </source>
</evidence>
<evidence type="ECO:0000259" key="7">
    <source>
        <dbReference type="PROSITE" id="PS50940"/>
    </source>
</evidence>
<dbReference type="InterPro" id="IPR036508">
    <property type="entry name" value="Chitin-bd_dom_sf"/>
</dbReference>
<dbReference type="PROSITE" id="PS50940">
    <property type="entry name" value="CHIT_BIND_II"/>
    <property type="match status" value="5"/>
</dbReference>
<organism evidence="8 9">
    <name type="scientific">Drosophila hydei</name>
    <name type="common">Fruit fly</name>
    <dbReference type="NCBI Taxonomy" id="7224"/>
    <lineage>
        <taxon>Eukaryota</taxon>
        <taxon>Metazoa</taxon>
        <taxon>Ecdysozoa</taxon>
        <taxon>Arthropoda</taxon>
        <taxon>Hexapoda</taxon>
        <taxon>Insecta</taxon>
        <taxon>Pterygota</taxon>
        <taxon>Neoptera</taxon>
        <taxon>Endopterygota</taxon>
        <taxon>Diptera</taxon>
        <taxon>Brachycera</taxon>
        <taxon>Muscomorpha</taxon>
        <taxon>Ephydroidea</taxon>
        <taxon>Drosophilidae</taxon>
        <taxon>Drosophila</taxon>
    </lineage>
</organism>
<keyword evidence="4" id="KW-1015">Disulfide bond</keyword>
<evidence type="ECO:0000256" key="1">
    <source>
        <dbReference type="ARBA" id="ARBA00022669"/>
    </source>
</evidence>
<evidence type="ECO:0000256" key="5">
    <source>
        <dbReference type="ARBA" id="ARBA00023180"/>
    </source>
</evidence>
<feature type="domain" description="Chitin-binding type-2" evidence="7">
    <location>
        <begin position="271"/>
        <end position="328"/>
    </location>
</feature>
<feature type="transmembrane region" description="Helical" evidence="6">
    <location>
        <begin position="68"/>
        <end position="87"/>
    </location>
</feature>
<dbReference type="Gene3D" id="2.170.140.10">
    <property type="entry name" value="Chitin binding domain"/>
    <property type="match status" value="5"/>
</dbReference>
<dbReference type="OrthoDB" id="7250310at2759"/>
<evidence type="ECO:0000313" key="8">
    <source>
        <dbReference type="Proteomes" id="UP000504633"/>
    </source>
</evidence>
<keyword evidence="6" id="KW-0472">Membrane</keyword>
<feature type="domain" description="Chitin-binding type-2" evidence="7">
    <location>
        <begin position="89"/>
        <end position="142"/>
    </location>
</feature>
<dbReference type="SMART" id="SM00494">
    <property type="entry name" value="ChtBD2"/>
    <property type="match status" value="6"/>
</dbReference>
<evidence type="ECO:0000256" key="3">
    <source>
        <dbReference type="ARBA" id="ARBA00022737"/>
    </source>
</evidence>
<proteinExistence type="predicted"/>
<feature type="domain" description="Chitin-binding type-2" evidence="7">
    <location>
        <begin position="160"/>
        <end position="211"/>
    </location>
</feature>
<evidence type="ECO:0000256" key="6">
    <source>
        <dbReference type="SAM" id="Phobius"/>
    </source>
</evidence>
<dbReference type="Proteomes" id="UP000504633">
    <property type="component" value="Unplaced"/>
</dbReference>
<keyword evidence="8" id="KW-1185">Reference proteome</keyword>
<name>A0A6J2SZI4_DROHY</name>
<keyword evidence="1" id="KW-0147">Chitin-binding</keyword>
<dbReference type="PANTHER" id="PTHR23301">
    <property type="entry name" value="CHITIN BINDING PERITROPHIN-A"/>
    <property type="match status" value="1"/>
</dbReference>
<keyword evidence="2" id="KW-0732">Signal</keyword>
<evidence type="ECO:0000256" key="2">
    <source>
        <dbReference type="ARBA" id="ARBA00022729"/>
    </source>
</evidence>
<protein>
    <submittedName>
        <fullName evidence="9">Latent-transforming growth factor beta-binding protein 2</fullName>
    </submittedName>
</protein>
<dbReference type="RefSeq" id="XP_030081622.1">
    <property type="nucleotide sequence ID" value="XM_030225762.1"/>
</dbReference>
<accession>A0A6J2SZI4</accession>
<dbReference type="GO" id="GO:0008061">
    <property type="term" value="F:chitin binding"/>
    <property type="evidence" value="ECO:0007669"/>
    <property type="project" value="UniProtKB-KW"/>
</dbReference>
<dbReference type="InterPro" id="IPR051940">
    <property type="entry name" value="Chitin_bind-dev_reg"/>
</dbReference>
<evidence type="ECO:0000313" key="9">
    <source>
        <dbReference type="RefSeq" id="XP_030081622.1"/>
    </source>
</evidence>
<dbReference type="GeneID" id="111599265"/>
<feature type="domain" description="Chitin-binding type-2" evidence="7">
    <location>
        <begin position="4"/>
        <end position="58"/>
    </location>
</feature>
<dbReference type="KEGG" id="dhe:111599265"/>
<dbReference type="PANTHER" id="PTHR23301:SF0">
    <property type="entry name" value="CHITIN-BINDING TYPE-2 DOMAIN-CONTAINING PROTEIN-RELATED"/>
    <property type="match status" value="1"/>
</dbReference>
<reference evidence="9" key="1">
    <citation type="submission" date="2025-08" db="UniProtKB">
        <authorList>
            <consortium name="RefSeq"/>
        </authorList>
    </citation>
    <scope>IDENTIFICATION</scope>
    <source>
        <strain evidence="9">15085-1641.00</strain>
        <tissue evidence="9">Whole body</tissue>
    </source>
</reference>
<keyword evidence="6" id="KW-1133">Transmembrane helix</keyword>